<organism evidence="1 2">
    <name type="scientific">Sphaerodactylus townsendi</name>
    <dbReference type="NCBI Taxonomy" id="933632"/>
    <lineage>
        <taxon>Eukaryota</taxon>
        <taxon>Metazoa</taxon>
        <taxon>Chordata</taxon>
        <taxon>Craniata</taxon>
        <taxon>Vertebrata</taxon>
        <taxon>Euteleostomi</taxon>
        <taxon>Lepidosauria</taxon>
        <taxon>Squamata</taxon>
        <taxon>Bifurcata</taxon>
        <taxon>Gekkota</taxon>
        <taxon>Sphaerodactylidae</taxon>
        <taxon>Sphaerodactylus</taxon>
    </lineage>
</organism>
<reference evidence="1" key="1">
    <citation type="submission" date="2021-08" db="EMBL/GenBank/DDBJ databases">
        <title>The first chromosome-level gecko genome reveals the dynamic sex chromosomes of Neotropical dwarf geckos (Sphaerodactylidae: Sphaerodactylus).</title>
        <authorList>
            <person name="Pinto B.J."/>
            <person name="Keating S.E."/>
            <person name="Gamble T."/>
        </authorList>
    </citation>
    <scope>NUCLEOTIDE SEQUENCE</scope>
    <source>
        <strain evidence="1">TG3544</strain>
    </source>
</reference>
<keyword evidence="2" id="KW-1185">Reference proteome</keyword>
<comment type="caution">
    <text evidence="1">The sequence shown here is derived from an EMBL/GenBank/DDBJ whole genome shotgun (WGS) entry which is preliminary data.</text>
</comment>
<accession>A0ACB8FJB9</accession>
<name>A0ACB8FJB9_9SAUR</name>
<evidence type="ECO:0000313" key="2">
    <source>
        <dbReference type="Proteomes" id="UP000827872"/>
    </source>
</evidence>
<proteinExistence type="predicted"/>
<protein>
    <submittedName>
        <fullName evidence="1">Uncharacterized protein</fullName>
    </submittedName>
</protein>
<evidence type="ECO:0000313" key="1">
    <source>
        <dbReference type="EMBL" id="KAH8005005.1"/>
    </source>
</evidence>
<sequence>MVSSDLLIVSGDPTLTVEPGDIAAYTLNIYPWKRGEIQGIISFVAEDGEQQQCQLNNLLEKTDGKQELQTVNAANTGQKHFKVWFTLEINSIAATPEKTLDVECAALWGELRQMTKTDLTPLLATSAERS</sequence>
<gene>
    <name evidence="1" type="ORF">K3G42_022104</name>
</gene>
<dbReference type="Proteomes" id="UP000827872">
    <property type="component" value="Linkage Group LG04"/>
</dbReference>
<dbReference type="EMBL" id="CM037617">
    <property type="protein sequence ID" value="KAH8005005.1"/>
    <property type="molecule type" value="Genomic_DNA"/>
</dbReference>